<evidence type="ECO:0000256" key="3">
    <source>
        <dbReference type="ARBA" id="ARBA00022605"/>
    </source>
</evidence>
<sequence length="216" mass="23633">MSDFRSHIAVIDYGMGNLHSVAKALEHVCPGAKVSITADPNVVEDADRVVFPGVGAIRDCMGEINRLNVGDVVNQAMKAKPVLAICVGMQALMQRSEENGGVDCLGLLPGEVKFFGDNLIDDQGGRLKVPHMGWNNVEQSIDHPLWQGIEQNSRFYFVHSYYVAPADPSYIAGRCNYGPNFAAALSHKNLFAVQFHPEKSADAGLQLLRNFCNWMG</sequence>
<dbReference type="GO" id="GO:0016829">
    <property type="term" value="F:lyase activity"/>
    <property type="evidence" value="ECO:0007669"/>
    <property type="project" value="UniProtKB-KW"/>
</dbReference>
<evidence type="ECO:0000256" key="4">
    <source>
        <dbReference type="ARBA" id="ARBA00022801"/>
    </source>
</evidence>
<keyword evidence="2 10" id="KW-0963">Cytoplasm</keyword>
<evidence type="ECO:0000256" key="10">
    <source>
        <dbReference type="HAMAP-Rule" id="MF_00278"/>
    </source>
</evidence>
<reference evidence="12" key="1">
    <citation type="submission" date="2022-08" db="EMBL/GenBank/DDBJ databases">
        <title>Catabolic pathway analysis in culturable SAR92 clade bacteria reveals their overlooked roles in DMSP degradation in coastal seas.</title>
        <authorList>
            <person name="He X."/>
            <person name="Zhang X."/>
            <person name="Zhang Y."/>
        </authorList>
    </citation>
    <scope>NUCLEOTIDE SEQUENCE</scope>
    <source>
        <strain evidence="12">H455</strain>
    </source>
</reference>
<feature type="active site" description="Nucleophile" evidence="10">
    <location>
        <position position="86"/>
    </location>
</feature>
<evidence type="ECO:0000256" key="5">
    <source>
        <dbReference type="ARBA" id="ARBA00022962"/>
    </source>
</evidence>
<name>A0ABY5TRD5_9GAMM</name>
<dbReference type="Pfam" id="PF00117">
    <property type="entry name" value="GATase"/>
    <property type="match status" value="1"/>
</dbReference>
<comment type="subunit">
    <text evidence="10">Heterodimer of HisH and HisF.</text>
</comment>
<dbReference type="EC" id="3.5.1.2" evidence="10"/>
<evidence type="ECO:0000313" key="12">
    <source>
        <dbReference type="EMBL" id="UVW34694.1"/>
    </source>
</evidence>
<feature type="domain" description="Glutamine amidotransferase" evidence="11">
    <location>
        <begin position="10"/>
        <end position="211"/>
    </location>
</feature>
<dbReference type="PANTHER" id="PTHR42701:SF2">
    <property type="entry name" value="IMIDAZOLE GLYCEROL PHOSPHATE SYNTHASE SUBUNIT HISH 1"/>
    <property type="match status" value="1"/>
</dbReference>
<dbReference type="InterPro" id="IPR017926">
    <property type="entry name" value="GATASE"/>
</dbReference>
<comment type="pathway">
    <text evidence="1 10">Amino-acid biosynthesis; L-histidine biosynthesis; L-histidine from 5-phospho-alpha-D-ribose 1-diphosphate: step 5/9.</text>
</comment>
<protein>
    <recommendedName>
        <fullName evidence="10">Imidazole glycerol phosphate synthase subunit HisH</fullName>
        <ecNumber evidence="10">4.3.2.10</ecNumber>
    </recommendedName>
    <alternativeName>
        <fullName evidence="10">IGP synthase glutaminase subunit</fullName>
        <ecNumber evidence="10">3.5.1.2</ecNumber>
    </alternativeName>
    <alternativeName>
        <fullName evidence="10">IGP synthase subunit HisH</fullName>
    </alternativeName>
    <alternativeName>
        <fullName evidence="10">ImGP synthase subunit HisH</fullName>
        <shortName evidence="10">IGPS subunit HisH</shortName>
    </alternativeName>
</protein>
<dbReference type="InterPro" id="IPR010139">
    <property type="entry name" value="Imidazole-glycPsynth_HisH"/>
</dbReference>
<dbReference type="HAMAP" id="MF_00278">
    <property type="entry name" value="HisH"/>
    <property type="match status" value="1"/>
</dbReference>
<evidence type="ECO:0000256" key="7">
    <source>
        <dbReference type="ARBA" id="ARBA00023239"/>
    </source>
</evidence>
<dbReference type="CDD" id="cd01748">
    <property type="entry name" value="GATase1_IGP_Synthase"/>
    <property type="match status" value="1"/>
</dbReference>
<dbReference type="EMBL" id="CP103416">
    <property type="protein sequence ID" value="UVW34694.1"/>
    <property type="molecule type" value="Genomic_DNA"/>
</dbReference>
<dbReference type="InterPro" id="IPR029062">
    <property type="entry name" value="Class_I_gatase-like"/>
</dbReference>
<keyword evidence="4 10" id="KW-0378">Hydrolase</keyword>
<dbReference type="PIRSF" id="PIRSF000495">
    <property type="entry name" value="Amidotransf_hisH"/>
    <property type="match status" value="1"/>
</dbReference>
<dbReference type="Gene3D" id="3.40.50.880">
    <property type="match status" value="1"/>
</dbReference>
<keyword evidence="3 10" id="KW-0028">Amino-acid biosynthesis</keyword>
<evidence type="ECO:0000256" key="9">
    <source>
        <dbReference type="ARBA" id="ARBA00049534"/>
    </source>
</evidence>
<comment type="catalytic activity">
    <reaction evidence="9 10">
        <text>L-glutamine + H2O = L-glutamate + NH4(+)</text>
        <dbReference type="Rhea" id="RHEA:15889"/>
        <dbReference type="ChEBI" id="CHEBI:15377"/>
        <dbReference type="ChEBI" id="CHEBI:28938"/>
        <dbReference type="ChEBI" id="CHEBI:29985"/>
        <dbReference type="ChEBI" id="CHEBI:58359"/>
        <dbReference type="EC" id="3.5.1.2"/>
    </reaction>
</comment>
<feature type="active site" evidence="10">
    <location>
        <position position="196"/>
    </location>
</feature>
<keyword evidence="7 10" id="KW-0456">Lyase</keyword>
<keyword evidence="13" id="KW-1185">Reference proteome</keyword>
<dbReference type="Proteomes" id="UP001059934">
    <property type="component" value="Chromosome"/>
</dbReference>
<evidence type="ECO:0000256" key="8">
    <source>
        <dbReference type="ARBA" id="ARBA00047838"/>
    </source>
</evidence>
<evidence type="ECO:0000256" key="6">
    <source>
        <dbReference type="ARBA" id="ARBA00023102"/>
    </source>
</evidence>
<feature type="active site" evidence="10">
    <location>
        <position position="198"/>
    </location>
</feature>
<keyword evidence="5 10" id="KW-0315">Glutamine amidotransferase</keyword>
<dbReference type="SUPFAM" id="SSF52317">
    <property type="entry name" value="Class I glutamine amidotransferase-like"/>
    <property type="match status" value="1"/>
</dbReference>
<comment type="subcellular location">
    <subcellularLocation>
        <location evidence="10">Cytoplasm</location>
    </subcellularLocation>
</comment>
<dbReference type="PROSITE" id="PS51273">
    <property type="entry name" value="GATASE_TYPE_1"/>
    <property type="match status" value="1"/>
</dbReference>
<comment type="catalytic activity">
    <reaction evidence="8 10">
        <text>5-[(5-phospho-1-deoxy-D-ribulos-1-ylimino)methylamino]-1-(5-phospho-beta-D-ribosyl)imidazole-4-carboxamide + L-glutamine = D-erythro-1-(imidazol-4-yl)glycerol 3-phosphate + 5-amino-1-(5-phospho-beta-D-ribosyl)imidazole-4-carboxamide + L-glutamate + H(+)</text>
        <dbReference type="Rhea" id="RHEA:24793"/>
        <dbReference type="ChEBI" id="CHEBI:15378"/>
        <dbReference type="ChEBI" id="CHEBI:29985"/>
        <dbReference type="ChEBI" id="CHEBI:58278"/>
        <dbReference type="ChEBI" id="CHEBI:58359"/>
        <dbReference type="ChEBI" id="CHEBI:58475"/>
        <dbReference type="ChEBI" id="CHEBI:58525"/>
        <dbReference type="EC" id="4.3.2.10"/>
    </reaction>
</comment>
<evidence type="ECO:0000256" key="1">
    <source>
        <dbReference type="ARBA" id="ARBA00005091"/>
    </source>
</evidence>
<comment type="function">
    <text evidence="10">IGPS catalyzes the conversion of PRFAR and glutamine to IGP, AICAR and glutamate. The HisH subunit catalyzes the hydrolysis of glutamine to glutamate and ammonia as part of the synthesis of IGP and AICAR. The resulting ammonia molecule is channeled to the active site of HisF.</text>
</comment>
<accession>A0ABY5TRD5</accession>
<evidence type="ECO:0000259" key="11">
    <source>
        <dbReference type="Pfam" id="PF00117"/>
    </source>
</evidence>
<proteinExistence type="inferred from homology"/>
<dbReference type="PANTHER" id="PTHR42701">
    <property type="entry name" value="IMIDAZOLE GLYCEROL PHOSPHATE SYNTHASE SUBUNIT HISH"/>
    <property type="match status" value="1"/>
</dbReference>
<keyword evidence="6 10" id="KW-0368">Histidine biosynthesis</keyword>
<dbReference type="EC" id="4.3.2.10" evidence="10"/>
<evidence type="ECO:0000313" key="13">
    <source>
        <dbReference type="Proteomes" id="UP001059934"/>
    </source>
</evidence>
<gene>
    <name evidence="10 12" type="primary">hisH</name>
    <name evidence="12" type="ORF">NYF23_11830</name>
</gene>
<dbReference type="NCBIfam" id="TIGR01855">
    <property type="entry name" value="IMP_synth_hisH"/>
    <property type="match status" value="1"/>
</dbReference>
<organism evidence="12 13">
    <name type="scientific">SAR92 clade bacterium H455</name>
    <dbReference type="NCBI Taxonomy" id="2974818"/>
    <lineage>
        <taxon>Bacteria</taxon>
        <taxon>Pseudomonadati</taxon>
        <taxon>Pseudomonadota</taxon>
        <taxon>Gammaproteobacteria</taxon>
        <taxon>Cellvibrionales</taxon>
        <taxon>Porticoccaceae</taxon>
        <taxon>SAR92 clade</taxon>
    </lineage>
</organism>
<evidence type="ECO:0000256" key="2">
    <source>
        <dbReference type="ARBA" id="ARBA00022490"/>
    </source>
</evidence>